<organism evidence="2 3">
    <name type="scientific">Pandoraea commovens</name>
    <dbReference type="NCBI Taxonomy" id="2508289"/>
    <lineage>
        <taxon>Bacteria</taxon>
        <taxon>Pseudomonadati</taxon>
        <taxon>Pseudomonadota</taxon>
        <taxon>Betaproteobacteria</taxon>
        <taxon>Burkholderiales</taxon>
        <taxon>Burkholderiaceae</taxon>
        <taxon>Pandoraea</taxon>
    </lineage>
</organism>
<evidence type="ECO:0000313" key="3">
    <source>
        <dbReference type="Proteomes" id="UP000343335"/>
    </source>
</evidence>
<protein>
    <submittedName>
        <fullName evidence="2">Uncharacterized protein</fullName>
    </submittedName>
</protein>
<feature type="region of interest" description="Disordered" evidence="1">
    <location>
        <begin position="186"/>
        <end position="205"/>
    </location>
</feature>
<accession>A0A5E4SEP8</accession>
<feature type="compositionally biased region" description="Polar residues" evidence="1">
    <location>
        <begin position="191"/>
        <end position="205"/>
    </location>
</feature>
<evidence type="ECO:0000256" key="1">
    <source>
        <dbReference type="SAM" id="MobiDB-lite"/>
    </source>
</evidence>
<dbReference type="EMBL" id="CABPSA010000001">
    <property type="protein sequence ID" value="VVD73775.1"/>
    <property type="molecule type" value="Genomic_DNA"/>
</dbReference>
<evidence type="ECO:0000313" key="2">
    <source>
        <dbReference type="EMBL" id="VVD73775.1"/>
    </source>
</evidence>
<dbReference type="AlphaFoldDB" id="A0A5E4SEP8"/>
<reference evidence="2 3" key="1">
    <citation type="submission" date="2019-08" db="EMBL/GenBank/DDBJ databases">
        <authorList>
            <person name="Peeters C."/>
        </authorList>
    </citation>
    <scope>NUCLEOTIDE SEQUENCE [LARGE SCALE GENOMIC DNA]</scope>
    <source>
        <strain evidence="2 3">LMG 31010</strain>
    </source>
</reference>
<name>A0A5E4SEP8_9BURK</name>
<gene>
    <name evidence="2" type="ORF">PCO31010_00760</name>
</gene>
<proteinExistence type="predicted"/>
<sequence>MVGDGLRAAPSAYIALQIFTARRPLRFYSRSVAAFAEACRPAYPAGMASVRQTGISANQGSSTDKEVAPCVTTDLSGYCVSSCWPVRRGALRLNRRRTADSSKAGSHRLPIVRTDAAIIMVGHGLDRPVHSSRKFGRKATCGATSITTSASNGSRRLPRLHRRTRASAVAGTGGAKRPALCLRRGERRQVSEVSTTRRGASRYSSDCISTSRDTVRVNSLESVPSVYSSSAGTSADISSLTLWS</sequence>
<dbReference type="Proteomes" id="UP000343335">
    <property type="component" value="Unassembled WGS sequence"/>
</dbReference>